<feature type="domain" description="HTH tetR-type" evidence="4">
    <location>
        <begin position="18"/>
        <end position="78"/>
    </location>
</feature>
<dbReference type="PRINTS" id="PR00455">
    <property type="entry name" value="HTHTETR"/>
</dbReference>
<reference evidence="5 6" key="1">
    <citation type="submission" date="2023-07" db="EMBL/GenBank/DDBJ databases">
        <title>Genomic Encyclopedia of Type Strains, Phase IV (KMG-IV): sequencing the most valuable type-strain genomes for metagenomic binning, comparative biology and taxonomic classification.</title>
        <authorList>
            <person name="Goeker M."/>
        </authorList>
    </citation>
    <scope>NUCLEOTIDE SEQUENCE [LARGE SCALE GENOMIC DNA]</scope>
    <source>
        <strain evidence="5 6">DSM 23494</strain>
    </source>
</reference>
<evidence type="ECO:0000313" key="6">
    <source>
        <dbReference type="Proteomes" id="UP001238088"/>
    </source>
</evidence>
<dbReference type="RefSeq" id="WP_307477136.1">
    <property type="nucleotide sequence ID" value="NZ_JAUSUB010000017.1"/>
</dbReference>
<dbReference type="SUPFAM" id="SSF48498">
    <property type="entry name" value="Tetracyclin repressor-like, C-terminal domain"/>
    <property type="match status" value="1"/>
</dbReference>
<feature type="DNA-binding region" description="H-T-H motif" evidence="3">
    <location>
        <begin position="41"/>
        <end position="60"/>
    </location>
</feature>
<dbReference type="PANTHER" id="PTHR43479:SF11">
    <property type="entry name" value="ACREF_ENVCD OPERON REPRESSOR-RELATED"/>
    <property type="match status" value="1"/>
</dbReference>
<comment type="caution">
    <text evidence="5">The sequence shown here is derived from an EMBL/GenBank/DDBJ whole genome shotgun (WGS) entry which is preliminary data.</text>
</comment>
<accession>A0ABU0AKK8</accession>
<dbReference type="Proteomes" id="UP001238088">
    <property type="component" value="Unassembled WGS sequence"/>
</dbReference>
<proteinExistence type="predicted"/>
<dbReference type="InterPro" id="IPR001647">
    <property type="entry name" value="HTH_TetR"/>
</dbReference>
<dbReference type="Gene3D" id="1.10.357.10">
    <property type="entry name" value="Tetracycline Repressor, domain 2"/>
    <property type="match status" value="1"/>
</dbReference>
<dbReference type="PROSITE" id="PS50977">
    <property type="entry name" value="HTH_TETR_2"/>
    <property type="match status" value="1"/>
</dbReference>
<dbReference type="InterPro" id="IPR050624">
    <property type="entry name" value="HTH-type_Tx_Regulator"/>
</dbReference>
<evidence type="ECO:0000256" key="2">
    <source>
        <dbReference type="ARBA" id="ARBA00023125"/>
    </source>
</evidence>
<dbReference type="Pfam" id="PF00440">
    <property type="entry name" value="TetR_N"/>
    <property type="match status" value="1"/>
</dbReference>
<organism evidence="5 6">
    <name type="scientific">Cytobacillus purgationiresistens</name>
    <dbReference type="NCBI Taxonomy" id="863449"/>
    <lineage>
        <taxon>Bacteria</taxon>
        <taxon>Bacillati</taxon>
        <taxon>Bacillota</taxon>
        <taxon>Bacilli</taxon>
        <taxon>Bacillales</taxon>
        <taxon>Bacillaceae</taxon>
        <taxon>Cytobacillus</taxon>
    </lineage>
</organism>
<name>A0ABU0AKK8_9BACI</name>
<gene>
    <name evidence="5" type="ORF">J2S17_003700</name>
</gene>
<keyword evidence="6" id="KW-1185">Reference proteome</keyword>
<dbReference type="Gene3D" id="1.10.10.60">
    <property type="entry name" value="Homeodomain-like"/>
    <property type="match status" value="1"/>
</dbReference>
<evidence type="ECO:0000256" key="3">
    <source>
        <dbReference type="PROSITE-ProRule" id="PRU00335"/>
    </source>
</evidence>
<dbReference type="EMBL" id="JAUSUB010000017">
    <property type="protein sequence ID" value="MDQ0271812.1"/>
    <property type="molecule type" value="Genomic_DNA"/>
</dbReference>
<dbReference type="InterPro" id="IPR009057">
    <property type="entry name" value="Homeodomain-like_sf"/>
</dbReference>
<dbReference type="InterPro" id="IPR036271">
    <property type="entry name" value="Tet_transcr_reg_TetR-rel_C_sf"/>
</dbReference>
<evidence type="ECO:0000313" key="5">
    <source>
        <dbReference type="EMBL" id="MDQ0271812.1"/>
    </source>
</evidence>
<evidence type="ECO:0000259" key="4">
    <source>
        <dbReference type="PROSITE" id="PS50977"/>
    </source>
</evidence>
<dbReference type="PANTHER" id="PTHR43479">
    <property type="entry name" value="ACREF/ENVCD OPERON REPRESSOR-RELATED"/>
    <property type="match status" value="1"/>
</dbReference>
<keyword evidence="1" id="KW-0678">Repressor</keyword>
<protein>
    <submittedName>
        <fullName evidence="5">AcrR family transcriptional regulator</fullName>
    </submittedName>
</protein>
<dbReference type="SUPFAM" id="SSF46689">
    <property type="entry name" value="Homeodomain-like"/>
    <property type="match status" value="1"/>
</dbReference>
<keyword evidence="2 3" id="KW-0238">DNA-binding</keyword>
<evidence type="ECO:0000256" key="1">
    <source>
        <dbReference type="ARBA" id="ARBA00022491"/>
    </source>
</evidence>
<sequence>MQESDSIIDHLFEDEKLTDKQKKIIEAAIDSFSEKGYSGTSTSEIAKKAGVAEGTIFRHYKTKKDLLLSIIAPMLAKSIAPFVIKDLYKILDTKYDSYEGFLRAMIANRYVFLKHNLPLFKILIQEIPFHPELKEQFMEHIAKKVYTRFESLVVYFQEKEQIINIPPASVIRFNITTIMGYFFTRYLFFPDADWNDDEEIEITIQFLLHGLSPLAKKEDDSP</sequence>